<dbReference type="PANTHER" id="PTHR43861">
    <property type="entry name" value="TRANS-ACONITATE 2-METHYLTRANSFERASE-RELATED"/>
    <property type="match status" value="1"/>
</dbReference>
<gene>
    <name evidence="2" type="ORF">ADL15_24175</name>
</gene>
<dbReference type="InterPro" id="IPR029063">
    <property type="entry name" value="SAM-dependent_MTases_sf"/>
</dbReference>
<evidence type="ECO:0000313" key="3">
    <source>
        <dbReference type="Proteomes" id="UP000053244"/>
    </source>
</evidence>
<dbReference type="AlphaFoldDB" id="A0A117MQT6"/>
<keyword evidence="3" id="KW-1185">Reference proteome</keyword>
<dbReference type="PANTHER" id="PTHR43861:SF3">
    <property type="entry name" value="PUTATIVE (AFU_ORTHOLOGUE AFUA_2G14390)-RELATED"/>
    <property type="match status" value="1"/>
</dbReference>
<dbReference type="OrthoDB" id="7032234at2"/>
<dbReference type="Proteomes" id="UP000053244">
    <property type="component" value="Unassembled WGS sequence"/>
</dbReference>
<dbReference type="SUPFAM" id="SSF53335">
    <property type="entry name" value="S-adenosyl-L-methionine-dependent methyltransferases"/>
    <property type="match status" value="1"/>
</dbReference>
<dbReference type="Gene3D" id="3.40.50.150">
    <property type="entry name" value="Vaccinia Virus protein VP39"/>
    <property type="match status" value="1"/>
</dbReference>
<dbReference type="CDD" id="cd02440">
    <property type="entry name" value="AdoMet_MTases"/>
    <property type="match status" value="1"/>
</dbReference>
<evidence type="ECO:0008006" key="4">
    <source>
        <dbReference type="Google" id="ProtNLM"/>
    </source>
</evidence>
<evidence type="ECO:0000256" key="1">
    <source>
        <dbReference type="ARBA" id="ARBA00022679"/>
    </source>
</evidence>
<name>A0A117MQT6_9ACTN</name>
<organism evidence="2 3">
    <name type="scientific">Actinoplanes awajinensis subsp. mycoplanecinus</name>
    <dbReference type="NCBI Taxonomy" id="135947"/>
    <lineage>
        <taxon>Bacteria</taxon>
        <taxon>Bacillati</taxon>
        <taxon>Actinomycetota</taxon>
        <taxon>Actinomycetes</taxon>
        <taxon>Micromonosporales</taxon>
        <taxon>Micromonosporaceae</taxon>
        <taxon>Actinoplanes</taxon>
    </lineage>
</organism>
<sequence length="271" mass="28809">MNTTDYALGHTPAEYDRVRAQARLWESDTARLLDHIGVKPGARCLDAGCGPGETMRQMADRTGPSGTVTGLDIDPAMGAAAEAALHRDGHTQCHVRVHDLTADEPVPGGPYDLVYARLLLFHLHDQAAALRRLWQAVAPGGHLLIQDYDMRTAGVMPPLANADAMTRLLIDAFGLAGCDVHAGARLPYLMARSGVGAPDGTDVAGRLVPIAAGAPILESVYRSLLPLAHARGLITPAASEQAIATLHHDTAEHPDHAVLLPLLLAAWKRRS</sequence>
<reference evidence="2 3" key="1">
    <citation type="submission" date="2015-10" db="EMBL/GenBank/DDBJ databases">
        <authorList>
            <person name="Gilbert D.G."/>
        </authorList>
    </citation>
    <scope>NUCLEOTIDE SEQUENCE [LARGE SCALE GENOMIC DNA]</scope>
    <source>
        <strain evidence="2 3">NRRL B-16712</strain>
    </source>
</reference>
<evidence type="ECO:0000313" key="2">
    <source>
        <dbReference type="EMBL" id="KUL30747.1"/>
    </source>
</evidence>
<keyword evidence="1" id="KW-0808">Transferase</keyword>
<proteinExistence type="predicted"/>
<dbReference type="RefSeq" id="WP_067695545.1">
    <property type="nucleotide sequence ID" value="NZ_LLZH01000235.1"/>
</dbReference>
<protein>
    <recommendedName>
        <fullName evidence="4">Methyltransferase domain-containing protein</fullName>
    </recommendedName>
</protein>
<dbReference type="GO" id="GO:0016740">
    <property type="term" value="F:transferase activity"/>
    <property type="evidence" value="ECO:0007669"/>
    <property type="project" value="UniProtKB-KW"/>
</dbReference>
<dbReference type="Pfam" id="PF13489">
    <property type="entry name" value="Methyltransf_23"/>
    <property type="match status" value="1"/>
</dbReference>
<comment type="caution">
    <text evidence="2">The sequence shown here is derived from an EMBL/GenBank/DDBJ whole genome shotgun (WGS) entry which is preliminary data.</text>
</comment>
<dbReference type="EMBL" id="LLZH01000235">
    <property type="protein sequence ID" value="KUL30747.1"/>
    <property type="molecule type" value="Genomic_DNA"/>
</dbReference>
<accession>A0A117MQT6</accession>